<dbReference type="PROSITE" id="PS50191">
    <property type="entry name" value="CRAL_TRIO"/>
    <property type="match status" value="1"/>
</dbReference>
<dbReference type="AlphaFoldDB" id="A0A9N9WHY4"/>
<dbReference type="SUPFAM" id="SSF46938">
    <property type="entry name" value="CRAL/TRIO N-terminal domain"/>
    <property type="match status" value="1"/>
</dbReference>
<gene>
    <name evidence="2" type="ORF">DIATSA_LOCUS9133</name>
</gene>
<dbReference type="GO" id="GO:0016020">
    <property type="term" value="C:membrane"/>
    <property type="evidence" value="ECO:0007669"/>
    <property type="project" value="TreeGrafter"/>
</dbReference>
<protein>
    <recommendedName>
        <fullName evidence="1">CRAL-TRIO domain-containing protein</fullName>
    </recommendedName>
</protein>
<evidence type="ECO:0000259" key="1">
    <source>
        <dbReference type="PROSITE" id="PS50191"/>
    </source>
</evidence>
<dbReference type="EMBL" id="OU893334">
    <property type="protein sequence ID" value="CAG9791524.1"/>
    <property type="molecule type" value="Genomic_DNA"/>
</dbReference>
<proteinExistence type="predicted"/>
<dbReference type="OrthoDB" id="8169788at2759"/>
<dbReference type="PANTHER" id="PTHR10174:SF222">
    <property type="entry name" value="GH10083P-RELATED"/>
    <property type="match status" value="1"/>
</dbReference>
<reference evidence="2" key="2">
    <citation type="submission" date="2022-10" db="EMBL/GenBank/DDBJ databases">
        <authorList>
            <consortium name="ENA_rothamsted_submissions"/>
            <consortium name="culmorum"/>
            <person name="King R."/>
        </authorList>
    </citation>
    <scope>NUCLEOTIDE SEQUENCE</scope>
</reference>
<dbReference type="Proteomes" id="UP001153714">
    <property type="component" value="Chromosome 3"/>
</dbReference>
<dbReference type="InterPro" id="IPR036865">
    <property type="entry name" value="CRAL-TRIO_dom_sf"/>
</dbReference>
<evidence type="ECO:0000313" key="3">
    <source>
        <dbReference type="Proteomes" id="UP001153714"/>
    </source>
</evidence>
<dbReference type="PANTHER" id="PTHR10174">
    <property type="entry name" value="ALPHA-TOCOPHEROL TRANSFER PROTEIN-RELATED"/>
    <property type="match status" value="1"/>
</dbReference>
<dbReference type="Gene3D" id="3.40.525.10">
    <property type="entry name" value="CRAL-TRIO lipid binding domain"/>
    <property type="match status" value="1"/>
</dbReference>
<dbReference type="Pfam" id="PF00650">
    <property type="entry name" value="CRAL_TRIO"/>
    <property type="match status" value="1"/>
</dbReference>
<dbReference type="InterPro" id="IPR001251">
    <property type="entry name" value="CRAL-TRIO_dom"/>
</dbReference>
<organism evidence="2 3">
    <name type="scientific">Diatraea saccharalis</name>
    <name type="common">sugarcane borer</name>
    <dbReference type="NCBI Taxonomy" id="40085"/>
    <lineage>
        <taxon>Eukaryota</taxon>
        <taxon>Metazoa</taxon>
        <taxon>Ecdysozoa</taxon>
        <taxon>Arthropoda</taxon>
        <taxon>Hexapoda</taxon>
        <taxon>Insecta</taxon>
        <taxon>Pterygota</taxon>
        <taxon>Neoptera</taxon>
        <taxon>Endopterygota</taxon>
        <taxon>Lepidoptera</taxon>
        <taxon>Glossata</taxon>
        <taxon>Ditrysia</taxon>
        <taxon>Pyraloidea</taxon>
        <taxon>Crambidae</taxon>
        <taxon>Crambinae</taxon>
        <taxon>Diatraea</taxon>
    </lineage>
</organism>
<keyword evidence="3" id="KW-1185">Reference proteome</keyword>
<dbReference type="SUPFAM" id="SSF52087">
    <property type="entry name" value="CRAL/TRIO domain"/>
    <property type="match status" value="1"/>
</dbReference>
<feature type="domain" description="CRAL-TRIO" evidence="1">
    <location>
        <begin position="132"/>
        <end position="256"/>
    </location>
</feature>
<reference evidence="2" key="1">
    <citation type="submission" date="2021-12" db="EMBL/GenBank/DDBJ databases">
        <authorList>
            <person name="King R."/>
        </authorList>
    </citation>
    <scope>NUCLEOTIDE SEQUENCE</scope>
</reference>
<dbReference type="InterPro" id="IPR036273">
    <property type="entry name" value="CRAL/TRIO_N_dom_sf"/>
</dbReference>
<name>A0A9N9WHY4_9NEOP</name>
<dbReference type="GO" id="GO:1902936">
    <property type="term" value="F:phosphatidylinositol bisphosphate binding"/>
    <property type="evidence" value="ECO:0007669"/>
    <property type="project" value="TreeGrafter"/>
</dbReference>
<evidence type="ECO:0000313" key="2">
    <source>
        <dbReference type="EMBL" id="CAG9791524.1"/>
    </source>
</evidence>
<sequence length="310" mass="36221">MEAIPKNPIIQHEPNTLEQVRKIFNLDKPGQMDESIDILQEWVKKQPHFNKKDFDRAYLEGYIIRAKGSVEKAKKRLESMCTLRTVFSHLFKDNKPNQMKNIEAIKEFMFPKQTKDYCTVYFSKLCEPNVDDSFILSFFTKAEYIVDFLSKYDYNAGIIYVIDMTEADLLKYITIMASPFVRQSFTIFFKAYGARIRAVNLITKSKLIENFLTLLKPLLGDKVDRIFVHTTRDSLYEQIEKDMWPAEYGGKEESIDVLSKRMIDFLSSDEMKNYRDELNKGTVDTKIKPIAEEYDTHLGIPGSFRKIAVD</sequence>
<accession>A0A9N9WHY4</accession>